<protein>
    <submittedName>
        <fullName evidence="1">Uncharacterized protein</fullName>
    </submittedName>
</protein>
<name>A0A2P2NR46_RHIMU</name>
<reference evidence="1" key="1">
    <citation type="submission" date="2018-02" db="EMBL/GenBank/DDBJ databases">
        <title>Rhizophora mucronata_Transcriptome.</title>
        <authorList>
            <person name="Meera S.P."/>
            <person name="Sreeshan A."/>
            <person name="Augustine A."/>
        </authorList>
    </citation>
    <scope>NUCLEOTIDE SEQUENCE</scope>
    <source>
        <tissue evidence="1">Leaf</tissue>
    </source>
</reference>
<evidence type="ECO:0000313" key="1">
    <source>
        <dbReference type="EMBL" id="MBX44986.1"/>
    </source>
</evidence>
<sequence length="11" mass="1157">MPVPVTGMVAR</sequence>
<proteinExistence type="predicted"/>
<organism evidence="1">
    <name type="scientific">Rhizophora mucronata</name>
    <name type="common">Asiatic mangrove</name>
    <dbReference type="NCBI Taxonomy" id="61149"/>
    <lineage>
        <taxon>Eukaryota</taxon>
        <taxon>Viridiplantae</taxon>
        <taxon>Streptophyta</taxon>
        <taxon>Embryophyta</taxon>
        <taxon>Tracheophyta</taxon>
        <taxon>Spermatophyta</taxon>
        <taxon>Magnoliopsida</taxon>
        <taxon>eudicotyledons</taxon>
        <taxon>Gunneridae</taxon>
        <taxon>Pentapetalae</taxon>
        <taxon>rosids</taxon>
        <taxon>fabids</taxon>
        <taxon>Malpighiales</taxon>
        <taxon>Rhizophoraceae</taxon>
        <taxon>Rhizophora</taxon>
    </lineage>
</organism>
<accession>A0A2P2NR46</accession>
<dbReference type="EMBL" id="GGEC01064502">
    <property type="protein sequence ID" value="MBX44986.1"/>
    <property type="molecule type" value="Transcribed_RNA"/>
</dbReference>